<gene>
    <name evidence="2" type="ORF">Dsin_014237</name>
</gene>
<evidence type="ECO:0000313" key="2">
    <source>
        <dbReference type="EMBL" id="KAK3220267.1"/>
    </source>
</evidence>
<name>A0AAE0EA48_9ROSI</name>
<protein>
    <recommendedName>
        <fullName evidence="4">DUF4283 domain-containing protein</fullName>
    </recommendedName>
</protein>
<organism evidence="2 3">
    <name type="scientific">Dipteronia sinensis</name>
    <dbReference type="NCBI Taxonomy" id="43782"/>
    <lineage>
        <taxon>Eukaryota</taxon>
        <taxon>Viridiplantae</taxon>
        <taxon>Streptophyta</taxon>
        <taxon>Embryophyta</taxon>
        <taxon>Tracheophyta</taxon>
        <taxon>Spermatophyta</taxon>
        <taxon>Magnoliopsida</taxon>
        <taxon>eudicotyledons</taxon>
        <taxon>Gunneridae</taxon>
        <taxon>Pentapetalae</taxon>
        <taxon>rosids</taxon>
        <taxon>malvids</taxon>
        <taxon>Sapindales</taxon>
        <taxon>Sapindaceae</taxon>
        <taxon>Hippocastanoideae</taxon>
        <taxon>Acereae</taxon>
        <taxon>Dipteronia</taxon>
    </lineage>
</organism>
<evidence type="ECO:0008006" key="4">
    <source>
        <dbReference type="Google" id="ProtNLM"/>
    </source>
</evidence>
<keyword evidence="3" id="KW-1185">Reference proteome</keyword>
<feature type="region of interest" description="Disordered" evidence="1">
    <location>
        <begin position="146"/>
        <end position="165"/>
    </location>
</feature>
<accession>A0AAE0EA48</accession>
<reference evidence="2" key="1">
    <citation type="journal article" date="2023" name="Plant J.">
        <title>Genome sequences and population genomics provide insights into the demographic history, inbreeding, and mutation load of two 'living fossil' tree species of Dipteronia.</title>
        <authorList>
            <person name="Feng Y."/>
            <person name="Comes H.P."/>
            <person name="Chen J."/>
            <person name="Zhu S."/>
            <person name="Lu R."/>
            <person name="Zhang X."/>
            <person name="Li P."/>
            <person name="Qiu J."/>
            <person name="Olsen K.M."/>
            <person name="Qiu Y."/>
        </authorList>
    </citation>
    <scope>NUCLEOTIDE SEQUENCE</scope>
    <source>
        <strain evidence="2">NBL</strain>
    </source>
</reference>
<evidence type="ECO:0000256" key="1">
    <source>
        <dbReference type="SAM" id="MobiDB-lite"/>
    </source>
</evidence>
<comment type="caution">
    <text evidence="2">The sequence shown here is derived from an EMBL/GenBank/DDBJ whole genome shotgun (WGS) entry which is preliminary data.</text>
</comment>
<proteinExistence type="predicted"/>
<dbReference type="Proteomes" id="UP001281410">
    <property type="component" value="Unassembled WGS sequence"/>
</dbReference>
<evidence type="ECO:0000313" key="3">
    <source>
        <dbReference type="Proteomes" id="UP001281410"/>
    </source>
</evidence>
<sequence>MEKWSAVRSFDDRPVWFHFTGIALDYWNEAFFKKPGSKIGDLVLVDEGTLLRTRVDSARLLLLISLTKALPKAIKELDIPIGGCPSMADKTQSQNQVDRRSEVVLEILSNHSLGKRSLESREPNQKETRRVEKEWLESHWQKVKERMKKHGMTTRSAIGGNMRKTSRDRGLRIELENETNEVWNLDMEVAKAVEKAISRRQSLKGKKRGEIKSFMQRHKPVLAFIQESKLKAFDSSVIRNLGGTWLTRGVGVNSEGAAGGILTLWKEDSFVDKECISSRSCIILAGEMVCFLRRWRYAIFMLRLLQKIDMSCGISSWKRKDRFRFLG</sequence>
<dbReference type="AlphaFoldDB" id="A0AAE0EA48"/>
<dbReference type="EMBL" id="JANJYJ010000004">
    <property type="protein sequence ID" value="KAK3220267.1"/>
    <property type="molecule type" value="Genomic_DNA"/>
</dbReference>